<dbReference type="PANTHER" id="PTHR16184:SF6">
    <property type="entry name" value="ELONGATOR COMPLEX PROTEIN 6"/>
    <property type="match status" value="1"/>
</dbReference>
<keyword evidence="4" id="KW-1185">Reference proteome</keyword>
<evidence type="ECO:0000256" key="1">
    <source>
        <dbReference type="ARBA" id="ARBA00005043"/>
    </source>
</evidence>
<evidence type="ECO:0008006" key="5">
    <source>
        <dbReference type="Google" id="ProtNLM"/>
    </source>
</evidence>
<comment type="pathway">
    <text evidence="1">tRNA modification; 5-methoxycarbonylmethyl-2-thiouridine-tRNA biosynthesis.</text>
</comment>
<comment type="caution">
    <text evidence="3">The sequence shown here is derived from an EMBL/GenBank/DDBJ whole genome shotgun (WGS) entry which is preliminary data.</text>
</comment>
<evidence type="ECO:0000256" key="2">
    <source>
        <dbReference type="ARBA" id="ARBA00008837"/>
    </source>
</evidence>
<organism evidence="3 4">
    <name type="scientific">Coccomyxa subellipsoidea</name>
    <dbReference type="NCBI Taxonomy" id="248742"/>
    <lineage>
        <taxon>Eukaryota</taxon>
        <taxon>Viridiplantae</taxon>
        <taxon>Chlorophyta</taxon>
        <taxon>core chlorophytes</taxon>
        <taxon>Trebouxiophyceae</taxon>
        <taxon>Trebouxiophyceae incertae sedis</taxon>
        <taxon>Coccomyxaceae</taxon>
        <taxon>Coccomyxa</taxon>
    </lineage>
</organism>
<proteinExistence type="inferred from homology"/>
<dbReference type="InterPro" id="IPR027417">
    <property type="entry name" value="P-loop_NTPase"/>
</dbReference>
<dbReference type="Pfam" id="PF09807">
    <property type="entry name" value="ELP6"/>
    <property type="match status" value="1"/>
</dbReference>
<evidence type="ECO:0000313" key="3">
    <source>
        <dbReference type="EMBL" id="KAK9918724.1"/>
    </source>
</evidence>
<protein>
    <recommendedName>
        <fullName evidence="5">Elongator complex protein 6</fullName>
    </recommendedName>
</protein>
<evidence type="ECO:0000313" key="4">
    <source>
        <dbReference type="Proteomes" id="UP001491310"/>
    </source>
</evidence>
<comment type="similarity">
    <text evidence="2">Belongs to the ELP6 family.</text>
</comment>
<dbReference type="Gene3D" id="3.40.50.300">
    <property type="entry name" value="P-loop containing nucleotide triphosphate hydrolases"/>
    <property type="match status" value="1"/>
</dbReference>
<dbReference type="InterPro" id="IPR018627">
    <property type="entry name" value="ELP6"/>
</dbReference>
<reference evidence="3 4" key="1">
    <citation type="journal article" date="2024" name="Nat. Commun.">
        <title>Phylogenomics reveals the evolutionary origins of lichenization in chlorophyte algae.</title>
        <authorList>
            <person name="Puginier C."/>
            <person name="Libourel C."/>
            <person name="Otte J."/>
            <person name="Skaloud P."/>
            <person name="Haon M."/>
            <person name="Grisel S."/>
            <person name="Petersen M."/>
            <person name="Berrin J.G."/>
            <person name="Delaux P.M."/>
            <person name="Dal Grande F."/>
            <person name="Keller J."/>
        </authorList>
    </citation>
    <scope>NUCLEOTIDE SEQUENCE [LARGE SCALE GENOMIC DNA]</scope>
    <source>
        <strain evidence="3 4">SAG 216-7</strain>
    </source>
</reference>
<accession>A0ABR2Z5I3</accession>
<gene>
    <name evidence="3" type="ORF">WJX75_006274</name>
</gene>
<dbReference type="Proteomes" id="UP001491310">
    <property type="component" value="Unassembled WGS sequence"/>
</dbReference>
<dbReference type="EMBL" id="JALJOT010000001">
    <property type="protein sequence ID" value="KAK9918724.1"/>
    <property type="molecule type" value="Genomic_DNA"/>
</dbReference>
<sequence>MIAVQQERIFTSQCPLQGLVIVKDYLEADGNFLIPYTLKEALSDGFKVMLVCLANTVSNYQYMLRKLGTNLAACIESKQVAALEALSLDWLSDTLSAEDAMKHVQGKLAEAIRKLQSDASAKLCIIFDSFSLLRELCRSEAQWRSFVHRCSSPGSFQQGAACLVMRMHADVDEAAQWQLYLEHSAQVVIQVDALEAGQSLDITGQLVVKQRSLPPGLDQSQSGHLTGGEARMEHTRLLNYKLAENDVHLTSRPASTLRR</sequence>
<name>A0ABR2Z5I3_9CHLO</name>
<dbReference type="PANTHER" id="PTHR16184">
    <property type="entry name" value="ELONGATOR COMPLEX PROTEIN 6"/>
    <property type="match status" value="1"/>
</dbReference>